<evidence type="ECO:0000256" key="3">
    <source>
        <dbReference type="ARBA" id="ARBA00022475"/>
    </source>
</evidence>
<dbReference type="SUPFAM" id="SSF50182">
    <property type="entry name" value="Sm-like ribonucleoproteins"/>
    <property type="match status" value="1"/>
</dbReference>
<accession>A0A0A2G9K4</accession>
<dbReference type="PANTHER" id="PTHR30221">
    <property type="entry name" value="SMALL-CONDUCTANCE MECHANOSENSITIVE CHANNEL"/>
    <property type="match status" value="1"/>
</dbReference>
<dbReference type="AlphaFoldDB" id="A0A0A2G9K4"/>
<proteinExistence type="inferred from homology"/>
<dbReference type="InterPro" id="IPR011014">
    <property type="entry name" value="MscS_channel_TM-2"/>
</dbReference>
<feature type="domain" description="Mechanosensitive ion channel MscS C-terminal" evidence="9">
    <location>
        <begin position="190"/>
        <end position="270"/>
    </location>
</feature>
<dbReference type="eggNOG" id="COG0668">
    <property type="taxonomic scope" value="Bacteria"/>
</dbReference>
<evidence type="ECO:0000256" key="6">
    <source>
        <dbReference type="ARBA" id="ARBA00023136"/>
    </source>
</evidence>
<comment type="subcellular location">
    <subcellularLocation>
        <location evidence="1">Cell membrane</location>
        <topology evidence="1">Multi-pass membrane protein</topology>
    </subcellularLocation>
</comment>
<feature type="transmembrane region" description="Helical" evidence="7">
    <location>
        <begin position="29"/>
        <end position="51"/>
    </location>
</feature>
<dbReference type="InterPro" id="IPR049278">
    <property type="entry name" value="MS_channel_C"/>
</dbReference>
<comment type="similarity">
    <text evidence="2">Belongs to the MscS (TC 1.A.23) family.</text>
</comment>
<dbReference type="GO" id="GO:0005886">
    <property type="term" value="C:plasma membrane"/>
    <property type="evidence" value="ECO:0007669"/>
    <property type="project" value="UniProtKB-SubCell"/>
</dbReference>
<comment type="caution">
    <text evidence="10">The sequence shown here is derived from an EMBL/GenBank/DDBJ whole genome shotgun (WGS) entry which is preliminary data.</text>
</comment>
<dbReference type="Pfam" id="PF05552">
    <property type="entry name" value="MS_channel_1st_1"/>
    <property type="match status" value="1"/>
</dbReference>
<dbReference type="InterPro" id="IPR010920">
    <property type="entry name" value="LSM_dom_sf"/>
</dbReference>
<keyword evidence="3" id="KW-1003">Cell membrane</keyword>
<evidence type="ECO:0000313" key="11">
    <source>
        <dbReference type="Proteomes" id="UP000030134"/>
    </source>
</evidence>
<organism evidence="10 11">
    <name type="scientific">Porphyromonas gingivicanis</name>
    <dbReference type="NCBI Taxonomy" id="266762"/>
    <lineage>
        <taxon>Bacteria</taxon>
        <taxon>Pseudomonadati</taxon>
        <taxon>Bacteroidota</taxon>
        <taxon>Bacteroidia</taxon>
        <taxon>Bacteroidales</taxon>
        <taxon>Porphyromonadaceae</taxon>
        <taxon>Porphyromonas</taxon>
    </lineage>
</organism>
<dbReference type="InterPro" id="IPR006686">
    <property type="entry name" value="MscS_channel_CS"/>
</dbReference>
<dbReference type="Gene3D" id="2.30.30.60">
    <property type="match status" value="1"/>
</dbReference>
<protein>
    <submittedName>
        <fullName evidence="10">Mechanosensitive ion channel protein MscS</fullName>
    </submittedName>
</protein>
<dbReference type="InterPro" id="IPR011066">
    <property type="entry name" value="MscS_channel_C_sf"/>
</dbReference>
<dbReference type="Pfam" id="PF00924">
    <property type="entry name" value="MS_channel_2nd"/>
    <property type="match status" value="1"/>
</dbReference>
<dbReference type="InterPro" id="IPR008910">
    <property type="entry name" value="MSC_TM_helix"/>
</dbReference>
<keyword evidence="11" id="KW-1185">Reference proteome</keyword>
<keyword evidence="6 7" id="KW-0472">Membrane</keyword>
<dbReference type="PROSITE" id="PS01246">
    <property type="entry name" value="UPF0003"/>
    <property type="match status" value="1"/>
</dbReference>
<dbReference type="InterPro" id="IPR023408">
    <property type="entry name" value="MscS_beta-dom_sf"/>
</dbReference>
<dbReference type="SUPFAM" id="SSF82861">
    <property type="entry name" value="Mechanosensitive channel protein MscS (YggB), transmembrane region"/>
    <property type="match status" value="1"/>
</dbReference>
<feature type="domain" description="Mechanosensitive ion channel MscS" evidence="8">
    <location>
        <begin position="117"/>
        <end position="181"/>
    </location>
</feature>
<dbReference type="Gene3D" id="1.10.287.1260">
    <property type="match status" value="1"/>
</dbReference>
<sequence length="291" mass="32995">MPKDLSAEQIAKIDFGGLFSDWLKLFIDFGIRVLIAVVIFYVGRLLSRFILRLIVKAMVKRNIDPAVRSFLNSFLKVVFVIILLIVAINILGVAPVSFAALMAAAGVTLGASLSGQLQNFAGGIILLVTRPFHVGDYIQFESVEGFVQKVAIFYTTLTTADNKVIHIPNGRLSSDVIINFSAMTMRRCQVIVGVDYDTPFEKVRPILEKLLERDPRILRDQPINIELHEMAASSVNILVRVWCKTEDYWDLYWWLNKEVYSVFNKEGISFAFPQLRIHQEKVKNTNLAEKE</sequence>
<dbReference type="Gene3D" id="3.30.70.100">
    <property type="match status" value="1"/>
</dbReference>
<keyword evidence="4 7" id="KW-0812">Transmembrane</keyword>
<evidence type="ECO:0000256" key="7">
    <source>
        <dbReference type="SAM" id="Phobius"/>
    </source>
</evidence>
<feature type="transmembrane region" description="Helical" evidence="7">
    <location>
        <begin position="71"/>
        <end position="92"/>
    </location>
</feature>
<evidence type="ECO:0000256" key="2">
    <source>
        <dbReference type="ARBA" id="ARBA00008017"/>
    </source>
</evidence>
<gene>
    <name evidence="10" type="ORF">HQ36_01255</name>
</gene>
<evidence type="ECO:0000256" key="4">
    <source>
        <dbReference type="ARBA" id="ARBA00022692"/>
    </source>
</evidence>
<evidence type="ECO:0000256" key="5">
    <source>
        <dbReference type="ARBA" id="ARBA00022989"/>
    </source>
</evidence>
<dbReference type="GO" id="GO:0008381">
    <property type="term" value="F:mechanosensitive monoatomic ion channel activity"/>
    <property type="evidence" value="ECO:0007669"/>
    <property type="project" value="InterPro"/>
</dbReference>
<dbReference type="InterPro" id="IPR045275">
    <property type="entry name" value="MscS_archaea/bacteria_type"/>
</dbReference>
<evidence type="ECO:0000259" key="9">
    <source>
        <dbReference type="Pfam" id="PF21082"/>
    </source>
</evidence>
<dbReference type="PANTHER" id="PTHR30221:SF1">
    <property type="entry name" value="SMALL-CONDUCTANCE MECHANOSENSITIVE CHANNEL"/>
    <property type="match status" value="1"/>
</dbReference>
<evidence type="ECO:0000259" key="8">
    <source>
        <dbReference type="Pfam" id="PF00924"/>
    </source>
</evidence>
<dbReference type="Proteomes" id="UP000030134">
    <property type="component" value="Unassembled WGS sequence"/>
</dbReference>
<dbReference type="Pfam" id="PF21082">
    <property type="entry name" value="MS_channel_3rd"/>
    <property type="match status" value="1"/>
</dbReference>
<dbReference type="InterPro" id="IPR006685">
    <property type="entry name" value="MscS_channel_2nd"/>
</dbReference>
<dbReference type="SUPFAM" id="SSF82689">
    <property type="entry name" value="Mechanosensitive channel protein MscS (YggB), C-terminal domain"/>
    <property type="match status" value="1"/>
</dbReference>
<evidence type="ECO:0000313" key="10">
    <source>
        <dbReference type="EMBL" id="KGN99117.1"/>
    </source>
</evidence>
<reference evidence="10 11" key="1">
    <citation type="submission" date="2014-08" db="EMBL/GenBank/DDBJ databases">
        <title>Porphyromonas gingivicanis strain:COT-022_OH1391 Genome sequencing.</title>
        <authorList>
            <person name="Wallis C."/>
            <person name="Deusch O."/>
            <person name="O'Flynn C."/>
            <person name="Davis I."/>
            <person name="Jospin G."/>
            <person name="Darling A.E."/>
            <person name="Coil D.A."/>
            <person name="Alexiev A."/>
            <person name="Horsfall A."/>
            <person name="Kirkwood N."/>
            <person name="Harris S."/>
            <person name="Eisen J.A."/>
        </authorList>
    </citation>
    <scope>NUCLEOTIDE SEQUENCE [LARGE SCALE GENOMIC DNA]</scope>
    <source>
        <strain evidence="11">COT-022 OH1391</strain>
    </source>
</reference>
<evidence type="ECO:0000256" key="1">
    <source>
        <dbReference type="ARBA" id="ARBA00004651"/>
    </source>
</evidence>
<name>A0A0A2G9K4_9PORP</name>
<dbReference type="EMBL" id="JQZW01000002">
    <property type="protein sequence ID" value="KGN99117.1"/>
    <property type="molecule type" value="Genomic_DNA"/>
</dbReference>
<keyword evidence="5 7" id="KW-1133">Transmembrane helix</keyword>
<dbReference type="STRING" id="266762.HQ36_01255"/>